<comment type="caution">
    <text evidence="1">The sequence shown here is derived from an EMBL/GenBank/DDBJ whole genome shotgun (WGS) entry which is preliminary data.</text>
</comment>
<dbReference type="InParanoid" id="A0A2J7PUF7"/>
<organism evidence="1 2">
    <name type="scientific">Cryptotermes secundus</name>
    <dbReference type="NCBI Taxonomy" id="105785"/>
    <lineage>
        <taxon>Eukaryota</taxon>
        <taxon>Metazoa</taxon>
        <taxon>Ecdysozoa</taxon>
        <taxon>Arthropoda</taxon>
        <taxon>Hexapoda</taxon>
        <taxon>Insecta</taxon>
        <taxon>Pterygota</taxon>
        <taxon>Neoptera</taxon>
        <taxon>Polyneoptera</taxon>
        <taxon>Dictyoptera</taxon>
        <taxon>Blattodea</taxon>
        <taxon>Blattoidea</taxon>
        <taxon>Termitoidae</taxon>
        <taxon>Kalotermitidae</taxon>
        <taxon>Cryptotermitinae</taxon>
        <taxon>Cryptotermes</taxon>
    </lineage>
</organism>
<dbReference type="Proteomes" id="UP000235965">
    <property type="component" value="Unassembled WGS sequence"/>
</dbReference>
<keyword evidence="2" id="KW-1185">Reference proteome</keyword>
<evidence type="ECO:0000313" key="1">
    <source>
        <dbReference type="EMBL" id="PNF19967.1"/>
    </source>
</evidence>
<accession>A0A2J7PUF7</accession>
<gene>
    <name evidence="1" type="ORF">B7P43_G09965</name>
</gene>
<sequence length="353" mass="38959">MEELVKRFAEPPGPTALHERPANCGCFMSITPALLFDRCPEVIQGFETLVTLVPTTLRTSHPVGLLTVNQKGTMEGVKRHLESLVSLLATNRTVHTLWHMPLITSDLSGTVLEQVLDNCSKRILEAHGDSLAKLYPLTRPHELLLLVKSPQLDPAIRELWRVWSHEQVASKVFPVCNASNRLGSLFYTTSPQGEMCMINQSAGAAAALLGHVTHVPIKEGLHSVIKCLKNQDLAFSPPSSPEDKPLRSRTCACAVCRGETGHCRSSRRQEKMVSAANLGQESAFHRPATSSPNQRFSLLSPALCSSERYRGHDGPQQGLHTPVPVILKYYTGPSNVVTPPPSMYYRWKMFADN</sequence>
<proteinExistence type="predicted"/>
<evidence type="ECO:0000313" key="2">
    <source>
        <dbReference type="Proteomes" id="UP000235965"/>
    </source>
</evidence>
<dbReference type="OrthoDB" id="6413172at2759"/>
<dbReference type="AlphaFoldDB" id="A0A2J7PUF7"/>
<name>A0A2J7PUF7_9NEOP</name>
<protein>
    <submittedName>
        <fullName evidence="1">Uncharacterized protein</fullName>
    </submittedName>
</protein>
<dbReference type="EMBL" id="NEVH01021198">
    <property type="protein sequence ID" value="PNF19967.1"/>
    <property type="molecule type" value="Genomic_DNA"/>
</dbReference>
<reference evidence="1 2" key="1">
    <citation type="submission" date="2017-12" db="EMBL/GenBank/DDBJ databases">
        <title>Hemimetabolous genomes reveal molecular basis of termite eusociality.</title>
        <authorList>
            <person name="Harrison M.C."/>
            <person name="Jongepier E."/>
            <person name="Robertson H.M."/>
            <person name="Arning N."/>
            <person name="Bitard-Feildel T."/>
            <person name="Chao H."/>
            <person name="Childers C.P."/>
            <person name="Dinh H."/>
            <person name="Doddapaneni H."/>
            <person name="Dugan S."/>
            <person name="Gowin J."/>
            <person name="Greiner C."/>
            <person name="Han Y."/>
            <person name="Hu H."/>
            <person name="Hughes D.S.T."/>
            <person name="Huylmans A.-K."/>
            <person name="Kemena C."/>
            <person name="Kremer L.P.M."/>
            <person name="Lee S.L."/>
            <person name="Lopez-Ezquerra A."/>
            <person name="Mallet L."/>
            <person name="Monroy-Kuhn J.M."/>
            <person name="Moser A."/>
            <person name="Murali S.C."/>
            <person name="Muzny D.M."/>
            <person name="Otani S."/>
            <person name="Piulachs M.-D."/>
            <person name="Poelchau M."/>
            <person name="Qu J."/>
            <person name="Schaub F."/>
            <person name="Wada-Katsumata A."/>
            <person name="Worley K.C."/>
            <person name="Xie Q."/>
            <person name="Ylla G."/>
            <person name="Poulsen M."/>
            <person name="Gibbs R.A."/>
            <person name="Schal C."/>
            <person name="Richards S."/>
            <person name="Belles X."/>
            <person name="Korb J."/>
            <person name="Bornberg-Bauer E."/>
        </authorList>
    </citation>
    <scope>NUCLEOTIDE SEQUENCE [LARGE SCALE GENOMIC DNA]</scope>
    <source>
        <tissue evidence="1">Whole body</tissue>
    </source>
</reference>